<dbReference type="AlphaFoldDB" id="A0AB39VR25"/>
<proteinExistence type="predicted"/>
<organism evidence="2">
    <name type="scientific">Rouxiella sp. WC2420</name>
    <dbReference type="NCBI Taxonomy" id="3234145"/>
    <lineage>
        <taxon>Bacteria</taxon>
        <taxon>Pseudomonadati</taxon>
        <taxon>Pseudomonadota</taxon>
        <taxon>Gammaproteobacteria</taxon>
        <taxon>Enterobacterales</taxon>
        <taxon>Yersiniaceae</taxon>
        <taxon>Rouxiella</taxon>
    </lineage>
</organism>
<dbReference type="RefSeq" id="WP_369789076.1">
    <property type="nucleotide sequence ID" value="NZ_CP165628.1"/>
</dbReference>
<gene>
    <name evidence="2" type="ORF">AB3G37_21855</name>
</gene>
<name>A0AB39VR25_9GAMM</name>
<dbReference type="EMBL" id="CP165628">
    <property type="protein sequence ID" value="XDU72117.1"/>
    <property type="molecule type" value="Genomic_DNA"/>
</dbReference>
<protein>
    <submittedName>
        <fullName evidence="2">Phage holin family protein</fullName>
    </submittedName>
</protein>
<evidence type="ECO:0000313" key="2">
    <source>
        <dbReference type="EMBL" id="XDU72117.1"/>
    </source>
</evidence>
<accession>A0AB39VR25</accession>
<dbReference type="Pfam" id="PF07332">
    <property type="entry name" value="Phage_holin_3_6"/>
    <property type="match status" value="1"/>
</dbReference>
<feature type="transmembrane region" description="Helical" evidence="1">
    <location>
        <begin position="52"/>
        <end position="78"/>
    </location>
</feature>
<keyword evidence="1" id="KW-0812">Transmembrane</keyword>
<dbReference type="InterPro" id="IPR009937">
    <property type="entry name" value="Phage_holin_3_6"/>
</dbReference>
<reference evidence="2" key="1">
    <citation type="submission" date="2024-07" db="EMBL/GenBank/DDBJ databases">
        <authorList>
            <person name="Biller S.J."/>
        </authorList>
    </citation>
    <scope>NUCLEOTIDE SEQUENCE</scope>
    <source>
        <strain evidence="2">WC2420</strain>
    </source>
</reference>
<keyword evidence="1" id="KW-1133">Transmembrane helix</keyword>
<sequence length="135" mass="14869">MAETPRTTPQGPGRGILDSAQRIVTIMVGMIETRLRLVVVELEEEKANLFQLLLMACITLIFTAFGLMGLLVVLFIAIDPAHRLMAMAVSTAVLLLLAVILGAWTIGKARRSTLLSASRRQLKIDRALLEKEDQE</sequence>
<keyword evidence="1" id="KW-0472">Membrane</keyword>
<evidence type="ECO:0000256" key="1">
    <source>
        <dbReference type="SAM" id="Phobius"/>
    </source>
</evidence>
<feature type="transmembrane region" description="Helical" evidence="1">
    <location>
        <begin position="84"/>
        <end position="106"/>
    </location>
</feature>